<organism evidence="1 2">
    <name type="scientific">Liparis tanakae</name>
    <name type="common">Tanaka's snailfish</name>
    <dbReference type="NCBI Taxonomy" id="230148"/>
    <lineage>
        <taxon>Eukaryota</taxon>
        <taxon>Metazoa</taxon>
        <taxon>Chordata</taxon>
        <taxon>Craniata</taxon>
        <taxon>Vertebrata</taxon>
        <taxon>Euteleostomi</taxon>
        <taxon>Actinopterygii</taxon>
        <taxon>Neopterygii</taxon>
        <taxon>Teleostei</taxon>
        <taxon>Neoteleostei</taxon>
        <taxon>Acanthomorphata</taxon>
        <taxon>Eupercaria</taxon>
        <taxon>Perciformes</taxon>
        <taxon>Cottioidei</taxon>
        <taxon>Cottales</taxon>
        <taxon>Liparidae</taxon>
        <taxon>Liparis</taxon>
    </lineage>
</organism>
<sequence length="91" mass="9914">MVNLEPEVQEFSREPEATLLGLKAQEAGQQPFSNLQVIAVESGGCLGDVTELVGKFLFHDGVQFGLIPLQRIKLNMQTATTHEKDSSSSLN</sequence>
<evidence type="ECO:0000313" key="2">
    <source>
        <dbReference type="Proteomes" id="UP000314294"/>
    </source>
</evidence>
<comment type="caution">
    <text evidence="1">The sequence shown here is derived from an EMBL/GenBank/DDBJ whole genome shotgun (WGS) entry which is preliminary data.</text>
</comment>
<gene>
    <name evidence="1" type="ORF">EYF80_025085</name>
</gene>
<accession>A0A4Z2HFM8</accession>
<protein>
    <submittedName>
        <fullName evidence="1">Uncharacterized protein</fullName>
    </submittedName>
</protein>
<dbReference type="Proteomes" id="UP000314294">
    <property type="component" value="Unassembled WGS sequence"/>
</dbReference>
<name>A0A4Z2HFM8_9TELE</name>
<evidence type="ECO:0000313" key="1">
    <source>
        <dbReference type="EMBL" id="TNN64678.1"/>
    </source>
</evidence>
<dbReference type="EMBL" id="SRLO01000248">
    <property type="protein sequence ID" value="TNN64678.1"/>
    <property type="molecule type" value="Genomic_DNA"/>
</dbReference>
<proteinExistence type="predicted"/>
<keyword evidence="2" id="KW-1185">Reference proteome</keyword>
<dbReference type="AlphaFoldDB" id="A0A4Z2HFM8"/>
<reference evidence="1 2" key="1">
    <citation type="submission" date="2019-03" db="EMBL/GenBank/DDBJ databases">
        <title>First draft genome of Liparis tanakae, snailfish: a comprehensive survey of snailfish specific genes.</title>
        <authorList>
            <person name="Kim W."/>
            <person name="Song I."/>
            <person name="Jeong J.-H."/>
            <person name="Kim D."/>
            <person name="Kim S."/>
            <person name="Ryu S."/>
            <person name="Song J.Y."/>
            <person name="Lee S.K."/>
        </authorList>
    </citation>
    <scope>NUCLEOTIDE SEQUENCE [LARGE SCALE GENOMIC DNA]</scope>
    <source>
        <tissue evidence="1">Muscle</tissue>
    </source>
</reference>